<reference evidence="1 2" key="1">
    <citation type="submission" date="2019-05" db="EMBL/GenBank/DDBJ databases">
        <title>Another draft genome of Portunus trituberculatus and its Hox gene families provides insights of decapod evolution.</title>
        <authorList>
            <person name="Jeong J.-H."/>
            <person name="Song I."/>
            <person name="Kim S."/>
            <person name="Choi T."/>
            <person name="Kim D."/>
            <person name="Ryu S."/>
            <person name="Kim W."/>
        </authorList>
    </citation>
    <scope>NUCLEOTIDE SEQUENCE [LARGE SCALE GENOMIC DNA]</scope>
    <source>
        <tissue evidence="1">Muscle</tissue>
    </source>
</reference>
<name>A0A5B7HBY4_PORTR</name>
<accession>A0A5B7HBY4</accession>
<keyword evidence="2" id="KW-1185">Reference proteome</keyword>
<proteinExistence type="predicted"/>
<evidence type="ECO:0000313" key="1">
    <source>
        <dbReference type="EMBL" id="MPC70231.1"/>
    </source>
</evidence>
<evidence type="ECO:0000313" key="2">
    <source>
        <dbReference type="Proteomes" id="UP000324222"/>
    </source>
</evidence>
<organism evidence="1 2">
    <name type="scientific">Portunus trituberculatus</name>
    <name type="common">Swimming crab</name>
    <name type="synonym">Neptunus trituberculatus</name>
    <dbReference type="NCBI Taxonomy" id="210409"/>
    <lineage>
        <taxon>Eukaryota</taxon>
        <taxon>Metazoa</taxon>
        <taxon>Ecdysozoa</taxon>
        <taxon>Arthropoda</taxon>
        <taxon>Crustacea</taxon>
        <taxon>Multicrustacea</taxon>
        <taxon>Malacostraca</taxon>
        <taxon>Eumalacostraca</taxon>
        <taxon>Eucarida</taxon>
        <taxon>Decapoda</taxon>
        <taxon>Pleocyemata</taxon>
        <taxon>Brachyura</taxon>
        <taxon>Eubrachyura</taxon>
        <taxon>Portunoidea</taxon>
        <taxon>Portunidae</taxon>
        <taxon>Portuninae</taxon>
        <taxon>Portunus</taxon>
    </lineage>
</organism>
<dbReference type="Proteomes" id="UP000324222">
    <property type="component" value="Unassembled WGS sequence"/>
</dbReference>
<protein>
    <submittedName>
        <fullName evidence="1">Uncharacterized protein</fullName>
    </submittedName>
</protein>
<dbReference type="EMBL" id="VSRR010030791">
    <property type="protein sequence ID" value="MPC70231.1"/>
    <property type="molecule type" value="Genomic_DNA"/>
</dbReference>
<comment type="caution">
    <text evidence="1">The sequence shown here is derived from an EMBL/GenBank/DDBJ whole genome shotgun (WGS) entry which is preliminary data.</text>
</comment>
<gene>
    <name evidence="1" type="ORF">E2C01_064473</name>
</gene>
<sequence length="8" mass="963">MCQHGIFQ</sequence>